<dbReference type="GO" id="GO:0016788">
    <property type="term" value="F:hydrolase activity, acting on ester bonds"/>
    <property type="evidence" value="ECO:0007669"/>
    <property type="project" value="UniProtKB-ARBA"/>
</dbReference>
<dbReference type="EMBL" id="FYEH01000015">
    <property type="protein sequence ID" value="SNB76783.1"/>
    <property type="molecule type" value="Genomic_DNA"/>
</dbReference>
<dbReference type="InterPro" id="IPR036514">
    <property type="entry name" value="SGNH_hydro_sf"/>
</dbReference>
<dbReference type="Proteomes" id="UP000197065">
    <property type="component" value="Unassembled WGS sequence"/>
</dbReference>
<dbReference type="SUPFAM" id="SSF52266">
    <property type="entry name" value="SGNH hydrolase"/>
    <property type="match status" value="1"/>
</dbReference>
<evidence type="ECO:0008006" key="3">
    <source>
        <dbReference type="Google" id="ProtNLM"/>
    </source>
</evidence>
<dbReference type="OrthoDB" id="500593at2"/>
<dbReference type="AlphaFoldDB" id="A0A212RW13"/>
<evidence type="ECO:0000313" key="2">
    <source>
        <dbReference type="Proteomes" id="UP000197065"/>
    </source>
</evidence>
<gene>
    <name evidence="1" type="ORF">SAMN07250955_11572</name>
</gene>
<sequence>MALAPIFWSKAARRLEEPDFVARLGQRMRPDPENAPPFAPGISFAGILMDAPFALPRSKTSQPFAGTALTFANWTKRQERDRRYTAMLADAQFARTPILLVEGDSWAQFPVELTDMIAYSSQSFIVKSLAAAGDTFQNMVDEAEYTRAWQGPDLPSALFLSAGGNDIIGADLNGRSALHDLVAPSASGAYDPALINQAALTAKLDMIERLTATMAGHIDRPLFIHGYANVHPGGNEGEWRHPTWTSVDKWLGSVLRELGYKGQPAQDAVIRHLIGALNDRLAGLAGRYPGKIVHVDLRDVRLVQHEDWYDEIHPNSQGFAKLGQKIFEVLVAAGVSQRR</sequence>
<organism evidence="1 2">
    <name type="scientific">Arboricoccus pini</name>
    <dbReference type="NCBI Taxonomy" id="1963835"/>
    <lineage>
        <taxon>Bacteria</taxon>
        <taxon>Pseudomonadati</taxon>
        <taxon>Pseudomonadota</taxon>
        <taxon>Alphaproteobacteria</taxon>
        <taxon>Geminicoccales</taxon>
        <taxon>Geminicoccaceae</taxon>
        <taxon>Arboricoccus</taxon>
    </lineage>
</organism>
<dbReference type="RefSeq" id="WP_088562654.1">
    <property type="nucleotide sequence ID" value="NZ_FYEH01000015.1"/>
</dbReference>
<name>A0A212RW13_9PROT</name>
<reference evidence="1 2" key="1">
    <citation type="submission" date="2017-06" db="EMBL/GenBank/DDBJ databases">
        <authorList>
            <person name="Kim H.J."/>
            <person name="Triplett B.A."/>
        </authorList>
    </citation>
    <scope>NUCLEOTIDE SEQUENCE [LARGE SCALE GENOMIC DNA]</scope>
    <source>
        <strain evidence="1 2">B29T1</strain>
    </source>
</reference>
<dbReference type="Gene3D" id="3.40.50.1110">
    <property type="entry name" value="SGNH hydrolase"/>
    <property type="match status" value="1"/>
</dbReference>
<accession>A0A212RW13</accession>
<evidence type="ECO:0000313" key="1">
    <source>
        <dbReference type="EMBL" id="SNB76783.1"/>
    </source>
</evidence>
<keyword evidence="2" id="KW-1185">Reference proteome</keyword>
<protein>
    <recommendedName>
        <fullName evidence="3">GDSL-like Lipase/Acylhydrolase family protein</fullName>
    </recommendedName>
</protein>
<proteinExistence type="predicted"/>